<dbReference type="InterPro" id="IPR024867">
    <property type="entry name" value="NFRKB"/>
</dbReference>
<feature type="region of interest" description="Disordered" evidence="1">
    <location>
        <begin position="129"/>
        <end position="149"/>
    </location>
</feature>
<dbReference type="EMBL" id="AZBU02000001">
    <property type="protein sequence ID" value="TMS36066.1"/>
    <property type="molecule type" value="Genomic_DNA"/>
</dbReference>
<feature type="compositionally biased region" description="Polar residues" evidence="1">
    <location>
        <begin position="531"/>
        <end position="544"/>
    </location>
</feature>
<evidence type="ECO:0000313" key="3">
    <source>
        <dbReference type="Proteomes" id="UP000298663"/>
    </source>
</evidence>
<accession>A0A4U8US78</accession>
<dbReference type="CDD" id="cd21865">
    <property type="entry name" value="DEUBAD_NFRKB"/>
    <property type="match status" value="1"/>
</dbReference>
<feature type="region of interest" description="Disordered" evidence="1">
    <location>
        <begin position="441"/>
        <end position="544"/>
    </location>
</feature>
<proteinExistence type="predicted"/>
<evidence type="ECO:0000256" key="1">
    <source>
        <dbReference type="SAM" id="MobiDB-lite"/>
    </source>
</evidence>
<dbReference type="GO" id="GO:0002020">
    <property type="term" value="F:protease binding"/>
    <property type="evidence" value="ECO:0007669"/>
    <property type="project" value="TreeGrafter"/>
</dbReference>
<dbReference type="GO" id="GO:0031011">
    <property type="term" value="C:Ino80 complex"/>
    <property type="evidence" value="ECO:0007669"/>
    <property type="project" value="InterPro"/>
</dbReference>
<organism evidence="2 3">
    <name type="scientific">Steinernema carpocapsae</name>
    <name type="common">Entomopathogenic nematode</name>
    <dbReference type="NCBI Taxonomy" id="34508"/>
    <lineage>
        <taxon>Eukaryota</taxon>
        <taxon>Metazoa</taxon>
        <taxon>Ecdysozoa</taxon>
        <taxon>Nematoda</taxon>
        <taxon>Chromadorea</taxon>
        <taxon>Rhabditida</taxon>
        <taxon>Tylenchina</taxon>
        <taxon>Panagrolaimomorpha</taxon>
        <taxon>Strongyloidoidea</taxon>
        <taxon>Steinernematidae</taxon>
        <taxon>Steinernema</taxon>
    </lineage>
</organism>
<feature type="compositionally biased region" description="Acidic residues" evidence="1">
    <location>
        <begin position="510"/>
        <end position="520"/>
    </location>
</feature>
<protein>
    <submittedName>
        <fullName evidence="2">Uncharacterized protein</fullName>
    </submittedName>
</protein>
<dbReference type="AlphaFoldDB" id="A0A4U8US78"/>
<dbReference type="PANTHER" id="PTHR13052:SF3">
    <property type="entry name" value="NUCLEAR FACTOR RELATED TO KAPPA-B-BINDING PROTEIN"/>
    <property type="match status" value="1"/>
</dbReference>
<reference evidence="2 3" key="2">
    <citation type="journal article" date="2019" name="G3 (Bethesda)">
        <title>Hybrid Assembly of the Genome of the Entomopathogenic Nematode Steinernema carpocapsae Identifies the X-Chromosome.</title>
        <authorList>
            <person name="Serra L."/>
            <person name="Macchietto M."/>
            <person name="Macias-Munoz A."/>
            <person name="McGill C.J."/>
            <person name="Rodriguez I.M."/>
            <person name="Rodriguez B."/>
            <person name="Murad R."/>
            <person name="Mortazavi A."/>
        </authorList>
    </citation>
    <scope>NUCLEOTIDE SEQUENCE [LARGE SCALE GENOMIC DNA]</scope>
    <source>
        <strain evidence="2 3">ALL</strain>
    </source>
</reference>
<dbReference type="STRING" id="34508.A0A4U8US78"/>
<comment type="caution">
    <text evidence="2">The sequence shown here is derived from an EMBL/GenBank/DDBJ whole genome shotgun (WGS) entry which is preliminary data.</text>
</comment>
<feature type="region of interest" description="Disordered" evidence="1">
    <location>
        <begin position="45"/>
        <end position="82"/>
    </location>
</feature>
<name>A0A4U8US78_STECR</name>
<dbReference type="PANTHER" id="PTHR13052">
    <property type="entry name" value="NFRKB-RELATED"/>
    <property type="match status" value="1"/>
</dbReference>
<feature type="compositionally biased region" description="Basic and acidic residues" evidence="1">
    <location>
        <begin position="521"/>
        <end position="530"/>
    </location>
</feature>
<evidence type="ECO:0000313" key="2">
    <source>
        <dbReference type="EMBL" id="TMS36066.1"/>
    </source>
</evidence>
<keyword evidence="3" id="KW-1185">Reference proteome</keyword>
<feature type="compositionally biased region" description="Low complexity" evidence="1">
    <location>
        <begin position="136"/>
        <end position="148"/>
    </location>
</feature>
<feature type="compositionally biased region" description="Polar residues" evidence="1">
    <location>
        <begin position="445"/>
        <end position="469"/>
    </location>
</feature>
<dbReference type="Proteomes" id="UP000298663">
    <property type="component" value="Unassembled WGS sequence"/>
</dbReference>
<gene>
    <name evidence="2" type="ORF">L596_003328</name>
</gene>
<sequence>MVRLQNSWTPLSIGRSSWRTSFQTRLPTRTRAAWRNSHQVLFPPLTSRKKRKRTADAAVESTTADAAVESTSQSPPIPSSQFKVESGEAECAQPDAKKYDNSVVDGIMVPSCSSTEPTSTVHIVHVNGDRSDALGPEEPSSSTPAEPSMPLTRLCFSGESIHIPTVLSDDEELLRSVLSKETFKSLPKESQTALKKFLPKSENDDFEDILDCVFTDDKNFCFGNALSKLVYKLKCNWFSPDRPCEELQLRDNRRVMYDHFHRHYYISTLRKLLVSRHRILEKVSELSGSEEGEIRLKTYGGFLKRKQMVDGLQERTKRRCQVMLNDVRKKVGESDLSSDDEDDGFLKARFIPNNSGKAAGKSTLFSNDFVDIDLHQPLALGSPVGMLKEYVRLKEKEPDCMSLDISDIAVDEVYDRSGVSIISERNFATLVRKRKQAVEEKCEADSSTDVRTNGRLFNNQSRGSNTPYSHSVEDDDEGRASVSCSDLDQDGHDIPDTSSVMSVNGIHSDDSDETDDEERQFEESLRRTEEANNLGSAAQSPAPS</sequence>
<reference evidence="2 3" key="1">
    <citation type="journal article" date="2015" name="Genome Biol.">
        <title>Comparative genomics of Steinernema reveals deeply conserved gene regulatory networks.</title>
        <authorList>
            <person name="Dillman A.R."/>
            <person name="Macchietto M."/>
            <person name="Porter C.F."/>
            <person name="Rogers A."/>
            <person name="Williams B."/>
            <person name="Antoshechkin I."/>
            <person name="Lee M.M."/>
            <person name="Goodwin Z."/>
            <person name="Lu X."/>
            <person name="Lewis E.E."/>
            <person name="Goodrich-Blair H."/>
            <person name="Stock S.P."/>
            <person name="Adams B.J."/>
            <person name="Sternberg P.W."/>
            <person name="Mortazavi A."/>
        </authorList>
    </citation>
    <scope>NUCLEOTIDE SEQUENCE [LARGE SCALE GENOMIC DNA]</scope>
    <source>
        <strain evidence="2 3">ALL</strain>
    </source>
</reference>
<dbReference type="OrthoDB" id="70874at2759"/>